<keyword evidence="2" id="KW-0805">Transcription regulation</keyword>
<dbReference type="InterPro" id="IPR010982">
    <property type="entry name" value="Lambda_DNA-bd_dom_sf"/>
</dbReference>
<accession>A0ABY5JUY1</accession>
<keyword evidence="3" id="KW-0238">DNA-binding</keyword>
<evidence type="ECO:0000313" key="6">
    <source>
        <dbReference type="EMBL" id="UUI02963.1"/>
    </source>
</evidence>
<dbReference type="Pfam" id="PF00356">
    <property type="entry name" value="LacI"/>
    <property type="match status" value="1"/>
</dbReference>
<dbReference type="EMBL" id="CP101914">
    <property type="protein sequence ID" value="UUI02963.1"/>
    <property type="molecule type" value="Genomic_DNA"/>
</dbReference>
<dbReference type="CDD" id="cd01392">
    <property type="entry name" value="HTH_LacI"/>
    <property type="match status" value="1"/>
</dbReference>
<dbReference type="Gene3D" id="1.10.260.40">
    <property type="entry name" value="lambda repressor-like DNA-binding domains"/>
    <property type="match status" value="1"/>
</dbReference>
<dbReference type="SMART" id="SM00354">
    <property type="entry name" value="HTH_LACI"/>
    <property type="match status" value="1"/>
</dbReference>
<dbReference type="PROSITE" id="PS00356">
    <property type="entry name" value="HTH_LACI_1"/>
    <property type="match status" value="1"/>
</dbReference>
<dbReference type="CDD" id="cd06267">
    <property type="entry name" value="PBP1_LacI_sugar_binding-like"/>
    <property type="match status" value="1"/>
</dbReference>
<dbReference type="PANTHER" id="PTHR30146">
    <property type="entry name" value="LACI-RELATED TRANSCRIPTIONAL REPRESSOR"/>
    <property type="match status" value="1"/>
</dbReference>
<gene>
    <name evidence="6" type="ORF">NP439_23530</name>
</gene>
<dbReference type="RefSeq" id="WP_256708149.1">
    <property type="nucleotide sequence ID" value="NZ_CP101914.1"/>
</dbReference>
<evidence type="ECO:0000313" key="7">
    <source>
        <dbReference type="Proteomes" id="UP001059773"/>
    </source>
</evidence>
<feature type="domain" description="HTH lacI-type" evidence="5">
    <location>
        <begin position="4"/>
        <end position="58"/>
    </location>
</feature>
<dbReference type="Gene3D" id="3.40.50.2300">
    <property type="match status" value="2"/>
</dbReference>
<dbReference type="PROSITE" id="PS50932">
    <property type="entry name" value="HTH_LACI_2"/>
    <property type="match status" value="1"/>
</dbReference>
<dbReference type="InterPro" id="IPR000843">
    <property type="entry name" value="HTH_LacI"/>
</dbReference>
<evidence type="ECO:0000256" key="2">
    <source>
        <dbReference type="ARBA" id="ARBA00023015"/>
    </source>
</evidence>
<evidence type="ECO:0000256" key="1">
    <source>
        <dbReference type="ARBA" id="ARBA00022491"/>
    </source>
</evidence>
<protein>
    <submittedName>
        <fullName evidence="6">LacI family transcriptional regulator</fullName>
    </submittedName>
</protein>
<dbReference type="InterPro" id="IPR046335">
    <property type="entry name" value="LacI/GalR-like_sensor"/>
</dbReference>
<dbReference type="InterPro" id="IPR028082">
    <property type="entry name" value="Peripla_BP_I"/>
</dbReference>
<dbReference type="Pfam" id="PF13377">
    <property type="entry name" value="Peripla_BP_3"/>
    <property type="match status" value="1"/>
</dbReference>
<keyword evidence="1" id="KW-0678">Repressor</keyword>
<organism evidence="6 7">
    <name type="scientific">Oceanobacillus jeddahense</name>
    <dbReference type="NCBI Taxonomy" id="1462527"/>
    <lineage>
        <taxon>Bacteria</taxon>
        <taxon>Bacillati</taxon>
        <taxon>Bacillota</taxon>
        <taxon>Bacilli</taxon>
        <taxon>Bacillales</taxon>
        <taxon>Bacillaceae</taxon>
        <taxon>Oceanobacillus</taxon>
    </lineage>
</organism>
<evidence type="ECO:0000259" key="5">
    <source>
        <dbReference type="PROSITE" id="PS50932"/>
    </source>
</evidence>
<dbReference type="SUPFAM" id="SSF53822">
    <property type="entry name" value="Periplasmic binding protein-like I"/>
    <property type="match status" value="1"/>
</dbReference>
<evidence type="ECO:0000256" key="3">
    <source>
        <dbReference type="ARBA" id="ARBA00023125"/>
    </source>
</evidence>
<dbReference type="SUPFAM" id="SSF47413">
    <property type="entry name" value="lambda repressor-like DNA-binding domains"/>
    <property type="match status" value="1"/>
</dbReference>
<dbReference type="PRINTS" id="PR00036">
    <property type="entry name" value="HTHLACI"/>
</dbReference>
<evidence type="ECO:0000256" key="4">
    <source>
        <dbReference type="ARBA" id="ARBA00023163"/>
    </source>
</evidence>
<sequence>MKRVTIKDVAKYANVSIGTVSKVINNKGYVSQGTRQKVEESISVLNYQVNANAQSLKALKTRKVAVIVSDISNMYLMSIAKSVEETIRKINYHMILMSHNDKPEIEAELFQIVVQQQVDAMILIPTGANGEIIKRIMDSGIHVIAVDRRVNDVETDYVADSNYKGSFEAINYLQNYGHKRIGVLYGHTRNTIGLERYQGAVDALKEAGNYQQSLICETNFREEEAYLKTMEILSLPNPPTAIYSCNNTMTLGVLQAIKERSMKMPEDLSVIAFGDPVQWKLLTPQLTLMTQQVRQIGLEASMMLKNRLLIEEDFPYRERIIEPVLTPGETVAYLN</sequence>
<keyword evidence="7" id="KW-1185">Reference proteome</keyword>
<dbReference type="PANTHER" id="PTHR30146:SF148">
    <property type="entry name" value="HTH-TYPE TRANSCRIPTIONAL REPRESSOR PURR-RELATED"/>
    <property type="match status" value="1"/>
</dbReference>
<proteinExistence type="predicted"/>
<dbReference type="Proteomes" id="UP001059773">
    <property type="component" value="Chromosome"/>
</dbReference>
<keyword evidence="4" id="KW-0804">Transcription</keyword>
<name>A0ABY5JUY1_9BACI</name>
<reference evidence="6" key="1">
    <citation type="submission" date="2022-07" db="EMBL/GenBank/DDBJ databases">
        <title>FELIX.</title>
        <authorList>
            <person name="Wan K.H."/>
            <person name="Park S."/>
            <person name="Lawrence Q."/>
            <person name="Eichenberger J.P."/>
            <person name="Booth B.W."/>
            <person name="Piaggio A.J."/>
            <person name="Chandler J.C."/>
            <person name="Franklin A.B."/>
            <person name="Celniker S.E."/>
        </authorList>
    </citation>
    <scope>NUCLEOTIDE SEQUENCE</scope>
    <source>
        <strain evidence="6">QA-1986 374</strain>
    </source>
</reference>